<dbReference type="GO" id="GO:0003735">
    <property type="term" value="F:structural constituent of ribosome"/>
    <property type="evidence" value="ECO:0007669"/>
    <property type="project" value="InterPro"/>
</dbReference>
<comment type="similarity">
    <text evidence="1">Belongs to the eukaryotic ribosomal protein eL43 family.</text>
</comment>
<dbReference type="HAMAP" id="MF_00327">
    <property type="entry name" value="Ribosomal_eL43"/>
    <property type="match status" value="1"/>
</dbReference>
<evidence type="ECO:0000256" key="2">
    <source>
        <dbReference type="ARBA" id="ARBA00022980"/>
    </source>
</evidence>
<dbReference type="PANTHER" id="PTHR48129:SF1">
    <property type="entry name" value="LARGE RIBOSOMAL SUBUNIT PROTEIN EL43"/>
    <property type="match status" value="1"/>
</dbReference>
<name>F2X189_NOSBO</name>
<dbReference type="NCBIfam" id="NF003058">
    <property type="entry name" value="PRK03976.1"/>
    <property type="match status" value="1"/>
</dbReference>
<proteinExistence type="evidence at transcript level"/>
<dbReference type="GO" id="GO:0005840">
    <property type="term" value="C:ribosome"/>
    <property type="evidence" value="ECO:0007669"/>
    <property type="project" value="UniProtKB-KW"/>
</dbReference>
<evidence type="ECO:0000313" key="4">
    <source>
        <dbReference type="EMBL" id="ADZ95720.1"/>
    </source>
</evidence>
<reference evidence="4" key="1">
    <citation type="submission" date="2010-09" db="EMBL/GenBank/DDBJ databases">
        <title>The organization of cytoplasmic ribosomal protein genes in microsporidian Nosema bombycis genome.</title>
        <authorList>
            <person name="Liu H."/>
            <person name="Pan G."/>
            <person name="Li T."/>
            <person name="Huang W."/>
            <person name="Zhou Z."/>
        </authorList>
    </citation>
    <scope>NUCLEOTIDE SEQUENCE</scope>
    <source>
        <strain evidence="4">CQ1</strain>
    </source>
</reference>
<organism evidence="4">
    <name type="scientific">Nosema bombycis</name>
    <name type="common">Microsporidian parasite</name>
    <name type="synonym">Pebrine of silkworm</name>
    <dbReference type="NCBI Taxonomy" id="27978"/>
    <lineage>
        <taxon>Eukaryota</taxon>
        <taxon>Fungi</taxon>
        <taxon>Fungi incertae sedis</taxon>
        <taxon>Microsporidia</taxon>
        <taxon>Nosematidae</taxon>
        <taxon>Nosema</taxon>
    </lineage>
</organism>
<dbReference type="GO" id="GO:1990904">
    <property type="term" value="C:ribonucleoprotein complex"/>
    <property type="evidence" value="ECO:0007669"/>
    <property type="project" value="UniProtKB-KW"/>
</dbReference>
<dbReference type="SUPFAM" id="SSF57829">
    <property type="entry name" value="Zn-binding ribosomal proteins"/>
    <property type="match status" value="1"/>
</dbReference>
<evidence type="ECO:0000256" key="3">
    <source>
        <dbReference type="ARBA" id="ARBA00023274"/>
    </source>
</evidence>
<dbReference type="InterPro" id="IPR002674">
    <property type="entry name" value="Ribosomal_eL43"/>
</dbReference>
<accession>F2X189</accession>
<dbReference type="InterPro" id="IPR011332">
    <property type="entry name" value="Ribosomal_zn-bd"/>
</dbReference>
<dbReference type="InterPro" id="IPR011331">
    <property type="entry name" value="Ribosomal_eL37/eL43"/>
</dbReference>
<keyword evidence="2 4" id="KW-0689">Ribosomal protein</keyword>
<sequence>MTQRTKKVGISGRLGARYGSTLRKRMKSVLETQKKKYECKSCGKQSVKRKVVGIWICKACGVKYAGGAYAPVTPAATTFSNVLRQLNNKTNQ</sequence>
<dbReference type="VEuPathDB" id="MicrosporidiaDB:NBO_6gi002"/>
<dbReference type="OMA" id="GPRYGRK"/>
<dbReference type="Gene3D" id="2.20.25.30">
    <property type="match status" value="1"/>
</dbReference>
<dbReference type="EMBL" id="HQ291467">
    <property type="protein sequence ID" value="ADZ95720.1"/>
    <property type="molecule type" value="mRNA"/>
</dbReference>
<dbReference type="GO" id="GO:0006412">
    <property type="term" value="P:translation"/>
    <property type="evidence" value="ECO:0007669"/>
    <property type="project" value="InterPro"/>
</dbReference>
<dbReference type="Pfam" id="PF01780">
    <property type="entry name" value="Ribosomal_L37ae"/>
    <property type="match status" value="1"/>
</dbReference>
<keyword evidence="3" id="KW-0687">Ribonucleoprotein</keyword>
<dbReference type="PANTHER" id="PTHR48129">
    <property type="entry name" value="60S RIBOSOMAL PROTEIN L37A"/>
    <property type="match status" value="1"/>
</dbReference>
<dbReference type="AlphaFoldDB" id="F2X189"/>
<evidence type="ECO:0000256" key="1">
    <source>
        <dbReference type="ARBA" id="ARBA00008672"/>
    </source>
</evidence>
<dbReference type="InterPro" id="IPR050522">
    <property type="entry name" value="Ribosomal_protein_eL43"/>
</dbReference>
<dbReference type="NCBIfam" id="TIGR00280">
    <property type="entry name" value="eL43_euk_arch"/>
    <property type="match status" value="1"/>
</dbReference>
<protein>
    <submittedName>
        <fullName evidence="4">60S ribosomal protein L37a</fullName>
    </submittedName>
</protein>